<sequence>MGLGGEGELGEYREFEINEDREVPLVLVIAPNSIAADMLP</sequence>
<name>A0A2N9IHA5_FAGSY</name>
<reference evidence="1" key="1">
    <citation type="submission" date="2018-02" db="EMBL/GenBank/DDBJ databases">
        <authorList>
            <person name="Cohen D.B."/>
            <person name="Kent A.D."/>
        </authorList>
    </citation>
    <scope>NUCLEOTIDE SEQUENCE</scope>
</reference>
<dbReference type="AlphaFoldDB" id="A0A2N9IHA5"/>
<evidence type="ECO:0000313" key="1">
    <source>
        <dbReference type="EMBL" id="SPD25137.1"/>
    </source>
</evidence>
<dbReference type="EMBL" id="OIVN01006104">
    <property type="protein sequence ID" value="SPD25137.1"/>
    <property type="molecule type" value="Genomic_DNA"/>
</dbReference>
<proteinExistence type="predicted"/>
<organism evidence="1">
    <name type="scientific">Fagus sylvatica</name>
    <name type="common">Beechnut</name>
    <dbReference type="NCBI Taxonomy" id="28930"/>
    <lineage>
        <taxon>Eukaryota</taxon>
        <taxon>Viridiplantae</taxon>
        <taxon>Streptophyta</taxon>
        <taxon>Embryophyta</taxon>
        <taxon>Tracheophyta</taxon>
        <taxon>Spermatophyta</taxon>
        <taxon>Magnoliopsida</taxon>
        <taxon>eudicotyledons</taxon>
        <taxon>Gunneridae</taxon>
        <taxon>Pentapetalae</taxon>
        <taxon>rosids</taxon>
        <taxon>fabids</taxon>
        <taxon>Fagales</taxon>
        <taxon>Fagaceae</taxon>
        <taxon>Fagus</taxon>
    </lineage>
</organism>
<gene>
    <name evidence="1" type="ORF">FSB_LOCUS53019</name>
</gene>
<accession>A0A2N9IHA5</accession>
<protein>
    <submittedName>
        <fullName evidence="1">Uncharacterized protein</fullName>
    </submittedName>
</protein>